<dbReference type="Proteomes" id="UP000262939">
    <property type="component" value="Unassembled WGS sequence"/>
</dbReference>
<proteinExistence type="predicted"/>
<dbReference type="AlphaFoldDB" id="A0A372L964"/>
<dbReference type="EMBL" id="QVTD01000011">
    <property type="protein sequence ID" value="RFU62082.1"/>
    <property type="molecule type" value="Genomic_DNA"/>
</dbReference>
<name>A0A372L964_9BACI</name>
<protein>
    <submittedName>
        <fullName evidence="2">Uncharacterized protein</fullName>
    </submittedName>
</protein>
<dbReference type="OrthoDB" id="2921055at2"/>
<organism evidence="2 3">
    <name type="scientific">Peribacillus glennii</name>
    <dbReference type="NCBI Taxonomy" id="2303991"/>
    <lineage>
        <taxon>Bacteria</taxon>
        <taxon>Bacillati</taxon>
        <taxon>Bacillota</taxon>
        <taxon>Bacilli</taxon>
        <taxon>Bacillales</taxon>
        <taxon>Bacillaceae</taxon>
        <taxon>Peribacillus</taxon>
    </lineage>
</organism>
<sequence length="59" mass="6831">MVNLNFDKFNRIQKNHKSRYIGGDQSQQQGVNDHKYNDNQHTDKKPGVTGRDIPSGKEF</sequence>
<comment type="caution">
    <text evidence="2">The sequence shown here is derived from an EMBL/GenBank/DDBJ whole genome shotgun (WGS) entry which is preliminary data.</text>
</comment>
<keyword evidence="3" id="KW-1185">Reference proteome</keyword>
<reference evidence="2 3" key="1">
    <citation type="submission" date="2018-08" db="EMBL/GenBank/DDBJ databases">
        <title>Bacillus chawlae sp. nov., Bacillus glennii sp. nov., and Bacillus saganii sp. nov. Isolated from the Vehicle Assembly Building at Kennedy Space Center where the Viking Spacecraft were Assembled.</title>
        <authorList>
            <person name="Seuylemezian A."/>
            <person name="Vaishampayan P."/>
        </authorList>
    </citation>
    <scope>NUCLEOTIDE SEQUENCE [LARGE SCALE GENOMIC DNA]</scope>
    <source>
        <strain evidence="2 3">V44-8</strain>
    </source>
</reference>
<accession>A0A372L964</accession>
<dbReference type="RefSeq" id="WP_117323540.1">
    <property type="nucleotide sequence ID" value="NZ_QVTD01000011.1"/>
</dbReference>
<feature type="compositionally biased region" description="Basic and acidic residues" evidence="1">
    <location>
        <begin position="32"/>
        <end position="46"/>
    </location>
</feature>
<evidence type="ECO:0000256" key="1">
    <source>
        <dbReference type="SAM" id="MobiDB-lite"/>
    </source>
</evidence>
<evidence type="ECO:0000313" key="3">
    <source>
        <dbReference type="Proteomes" id="UP000262939"/>
    </source>
</evidence>
<feature type="region of interest" description="Disordered" evidence="1">
    <location>
        <begin position="1"/>
        <end position="59"/>
    </location>
</feature>
<evidence type="ECO:0000313" key="2">
    <source>
        <dbReference type="EMBL" id="RFU62082.1"/>
    </source>
</evidence>
<gene>
    <name evidence="2" type="ORF">D0466_15990</name>
</gene>